<evidence type="ECO:0008006" key="3">
    <source>
        <dbReference type="Google" id="ProtNLM"/>
    </source>
</evidence>
<dbReference type="InterPro" id="IPR018540">
    <property type="entry name" value="Spo0E-like"/>
</dbReference>
<dbReference type="AlphaFoldDB" id="A0A0E4CYZ3"/>
<dbReference type="Pfam" id="PF09388">
    <property type="entry name" value="SpoOE-like"/>
    <property type="match status" value="1"/>
</dbReference>
<dbReference type="STRING" id="483937.AMQ84_18100"/>
<sequence length="61" mass="7023">MGDKQHQARIEQARKELHSLALELGISHPKVLSQSVKLDMLINEYIECQTDEPGDITRRDH</sequence>
<accession>A0A0E4CYZ3</accession>
<dbReference type="Gene3D" id="4.10.280.10">
    <property type="entry name" value="Helix-loop-helix DNA-binding domain"/>
    <property type="match status" value="1"/>
</dbReference>
<dbReference type="KEGG" id="pri:PRIO_5583"/>
<dbReference type="InterPro" id="IPR036638">
    <property type="entry name" value="HLH_DNA-bd_sf"/>
</dbReference>
<dbReference type="GO" id="GO:0046983">
    <property type="term" value="F:protein dimerization activity"/>
    <property type="evidence" value="ECO:0007669"/>
    <property type="project" value="InterPro"/>
</dbReference>
<dbReference type="SUPFAM" id="SSF140500">
    <property type="entry name" value="BAS1536-like"/>
    <property type="match status" value="1"/>
</dbReference>
<dbReference type="InterPro" id="IPR037208">
    <property type="entry name" value="Spo0E-like_sf"/>
</dbReference>
<protein>
    <recommendedName>
        <fullName evidence="3">Spo0E like sporulation regulatory protein</fullName>
    </recommendedName>
</protein>
<dbReference type="RefSeq" id="WP_020426400.1">
    <property type="nucleotide sequence ID" value="NZ_AGBD01000133.1"/>
</dbReference>
<dbReference type="Proteomes" id="UP000033163">
    <property type="component" value="Chromosome I"/>
</dbReference>
<name>A0A0E4CYZ3_9BACL</name>
<dbReference type="PATRIC" id="fig|1073571.4.peg.5988"/>
<proteinExistence type="predicted"/>
<gene>
    <name evidence="1" type="ORF">PRIO_5583</name>
</gene>
<evidence type="ECO:0000313" key="2">
    <source>
        <dbReference type="Proteomes" id="UP000033163"/>
    </source>
</evidence>
<organism evidence="1 2">
    <name type="scientific">Paenibacillus riograndensis SBR5</name>
    <dbReference type="NCBI Taxonomy" id="1073571"/>
    <lineage>
        <taxon>Bacteria</taxon>
        <taxon>Bacillati</taxon>
        <taxon>Bacillota</taxon>
        <taxon>Bacilli</taxon>
        <taxon>Bacillales</taxon>
        <taxon>Paenibacillaceae</taxon>
        <taxon>Paenibacillus</taxon>
        <taxon>Paenibacillus sonchi group</taxon>
    </lineage>
</organism>
<evidence type="ECO:0000313" key="1">
    <source>
        <dbReference type="EMBL" id="CQR57970.1"/>
    </source>
</evidence>
<dbReference type="HOGENOM" id="CLU_2918270_0_0_9"/>
<dbReference type="GO" id="GO:0043937">
    <property type="term" value="P:regulation of sporulation"/>
    <property type="evidence" value="ECO:0007669"/>
    <property type="project" value="InterPro"/>
</dbReference>
<reference evidence="2" key="1">
    <citation type="submission" date="2015-03" db="EMBL/GenBank/DDBJ databases">
        <authorList>
            <person name="Wibberg D."/>
        </authorList>
    </citation>
    <scope>NUCLEOTIDE SEQUENCE [LARGE SCALE GENOMIC DNA]</scope>
</reference>
<dbReference type="EMBL" id="LN831776">
    <property type="protein sequence ID" value="CQR57970.1"/>
    <property type="molecule type" value="Genomic_DNA"/>
</dbReference>